<evidence type="ECO:0000256" key="2">
    <source>
        <dbReference type="ARBA" id="ARBA00023015"/>
    </source>
</evidence>
<reference evidence="7" key="1">
    <citation type="submission" date="2018-06" db="EMBL/GenBank/DDBJ databases">
        <title>Aestuariibacter litoralis strain KCTC 52945T.</title>
        <authorList>
            <person name="Li X."/>
            <person name="Salam N."/>
            <person name="Li J.-L."/>
            <person name="Chen Y.-M."/>
            <person name="Yang Z.-W."/>
            <person name="Zhang L.-Y."/>
            <person name="Han M.-X."/>
            <person name="Xiao M."/>
            <person name="Li W.-J."/>
        </authorList>
    </citation>
    <scope>NUCLEOTIDE SEQUENCE [LARGE SCALE GENOMIC DNA]</scope>
    <source>
        <strain evidence="7">KCTC 52945</strain>
    </source>
</reference>
<dbReference type="InterPro" id="IPR036390">
    <property type="entry name" value="WH_DNA-bd_sf"/>
</dbReference>
<dbReference type="PROSITE" id="PS50931">
    <property type="entry name" value="HTH_LYSR"/>
    <property type="match status" value="1"/>
</dbReference>
<dbReference type="Proteomes" id="UP000248795">
    <property type="component" value="Unassembled WGS sequence"/>
</dbReference>
<dbReference type="CDD" id="cd08432">
    <property type="entry name" value="PBP2_GcdR_TrpI_HvrB_AmpR_like"/>
    <property type="match status" value="1"/>
</dbReference>
<dbReference type="NCBIfam" id="NF008352">
    <property type="entry name" value="PRK11139.1"/>
    <property type="match status" value="1"/>
</dbReference>
<dbReference type="FunFam" id="1.10.10.10:FF:000038">
    <property type="entry name" value="Glycine cleavage system transcriptional activator"/>
    <property type="match status" value="1"/>
</dbReference>
<dbReference type="SUPFAM" id="SSF46785">
    <property type="entry name" value="Winged helix' DNA-binding domain"/>
    <property type="match status" value="1"/>
</dbReference>
<keyword evidence="7" id="KW-1185">Reference proteome</keyword>
<evidence type="ECO:0000256" key="1">
    <source>
        <dbReference type="ARBA" id="ARBA00009437"/>
    </source>
</evidence>
<dbReference type="InterPro" id="IPR000847">
    <property type="entry name" value="LysR_HTH_N"/>
</dbReference>
<keyword evidence="2" id="KW-0805">Transcription regulation</keyword>
<dbReference type="RefSeq" id="WP_111196374.1">
    <property type="nucleotide sequence ID" value="NZ_QKVK01000002.1"/>
</dbReference>
<evidence type="ECO:0000259" key="5">
    <source>
        <dbReference type="PROSITE" id="PS50931"/>
    </source>
</evidence>
<evidence type="ECO:0000256" key="3">
    <source>
        <dbReference type="ARBA" id="ARBA00023125"/>
    </source>
</evidence>
<proteinExistence type="inferred from homology"/>
<keyword evidence="4" id="KW-0804">Transcription</keyword>
<protein>
    <submittedName>
        <fullName evidence="6">LysR family transcriptional regulator</fullName>
    </submittedName>
</protein>
<dbReference type="GO" id="GO:0006351">
    <property type="term" value="P:DNA-templated transcription"/>
    <property type="evidence" value="ECO:0007669"/>
    <property type="project" value="TreeGrafter"/>
</dbReference>
<dbReference type="GO" id="GO:0003700">
    <property type="term" value="F:DNA-binding transcription factor activity"/>
    <property type="evidence" value="ECO:0007669"/>
    <property type="project" value="InterPro"/>
</dbReference>
<dbReference type="AlphaFoldDB" id="A0A2W2BPG3"/>
<evidence type="ECO:0000313" key="7">
    <source>
        <dbReference type="Proteomes" id="UP000248795"/>
    </source>
</evidence>
<organism evidence="6 7">
    <name type="scientific">Aestuariivirga litoralis</name>
    <dbReference type="NCBI Taxonomy" id="2650924"/>
    <lineage>
        <taxon>Bacteria</taxon>
        <taxon>Pseudomonadati</taxon>
        <taxon>Pseudomonadota</taxon>
        <taxon>Alphaproteobacteria</taxon>
        <taxon>Hyphomicrobiales</taxon>
        <taxon>Aestuariivirgaceae</taxon>
        <taxon>Aestuariivirga</taxon>
    </lineage>
</organism>
<dbReference type="GO" id="GO:0043565">
    <property type="term" value="F:sequence-specific DNA binding"/>
    <property type="evidence" value="ECO:0007669"/>
    <property type="project" value="TreeGrafter"/>
</dbReference>
<dbReference type="Pfam" id="PF03466">
    <property type="entry name" value="LysR_substrate"/>
    <property type="match status" value="1"/>
</dbReference>
<name>A0A2W2BPG3_9HYPH</name>
<accession>A0A2W2BPG3</accession>
<keyword evidence="3" id="KW-0238">DNA-binding</keyword>
<comment type="caution">
    <text evidence="6">The sequence shown here is derived from an EMBL/GenBank/DDBJ whole genome shotgun (WGS) entry which is preliminary data.</text>
</comment>
<dbReference type="PRINTS" id="PR00039">
    <property type="entry name" value="HTHLYSR"/>
</dbReference>
<dbReference type="FunFam" id="3.40.190.10:FF:000017">
    <property type="entry name" value="Glycine cleavage system transcriptional activator"/>
    <property type="match status" value="1"/>
</dbReference>
<dbReference type="Pfam" id="PF00126">
    <property type="entry name" value="HTH_1"/>
    <property type="match status" value="1"/>
</dbReference>
<dbReference type="Gene3D" id="1.10.10.10">
    <property type="entry name" value="Winged helix-like DNA-binding domain superfamily/Winged helix DNA-binding domain"/>
    <property type="match status" value="1"/>
</dbReference>
<comment type="similarity">
    <text evidence="1">Belongs to the LysR transcriptional regulatory family.</text>
</comment>
<gene>
    <name evidence="6" type="ORF">DK847_04080</name>
</gene>
<evidence type="ECO:0000256" key="4">
    <source>
        <dbReference type="ARBA" id="ARBA00023163"/>
    </source>
</evidence>
<dbReference type="Gene3D" id="3.40.190.10">
    <property type="entry name" value="Periplasmic binding protein-like II"/>
    <property type="match status" value="2"/>
</dbReference>
<feature type="domain" description="HTH lysR-type" evidence="5">
    <location>
        <begin position="7"/>
        <end position="64"/>
    </location>
</feature>
<dbReference type="InterPro" id="IPR036388">
    <property type="entry name" value="WH-like_DNA-bd_sf"/>
</dbReference>
<dbReference type="InterPro" id="IPR005119">
    <property type="entry name" value="LysR_subst-bd"/>
</dbReference>
<dbReference type="SUPFAM" id="SSF53850">
    <property type="entry name" value="Periplasmic binding protein-like II"/>
    <property type="match status" value="1"/>
</dbReference>
<dbReference type="EMBL" id="QKVK01000002">
    <property type="protein sequence ID" value="PZF77627.1"/>
    <property type="molecule type" value="Genomic_DNA"/>
</dbReference>
<dbReference type="InterPro" id="IPR058163">
    <property type="entry name" value="LysR-type_TF_proteobact-type"/>
</dbReference>
<dbReference type="PANTHER" id="PTHR30537:SF74">
    <property type="entry name" value="HTH-TYPE TRANSCRIPTIONAL REGULATOR TRPI"/>
    <property type="match status" value="1"/>
</dbReference>
<dbReference type="PANTHER" id="PTHR30537">
    <property type="entry name" value="HTH-TYPE TRANSCRIPTIONAL REGULATOR"/>
    <property type="match status" value="1"/>
</dbReference>
<evidence type="ECO:0000313" key="6">
    <source>
        <dbReference type="EMBL" id="PZF77627.1"/>
    </source>
</evidence>
<sequence length="308" mass="35418">MARRDLPPLRALTAFEAAARLGSFRLAASELGITRSAVSHQVKSLEQRLGVQLFRRDARRAELTQAGHTYFPPVREAFDMVEAQTRALKPSTADNELTVQVYATVALKWLISRLHDFEKRFPDMKVRLSTSYFDWDFDEKNVDVGLILARNRSPDHYYRTLFRSLLTPICAPELLRGPNALKTPEDLKKHKLLYVYTAEEDWHLWLEEAGVEGIRLSDRLAFDSYILAQEAAIEGRGVAMTIGPFATEEIRAGRLVQPFDLKVQHRHNWLFACNAEHRMKPKIKRFEDWLVKQIAADPALDAYREKGK</sequence>